<feature type="transmembrane region" description="Helical" evidence="7">
    <location>
        <begin position="37"/>
        <end position="57"/>
    </location>
</feature>
<evidence type="ECO:0000259" key="8">
    <source>
        <dbReference type="Pfam" id="PF12823"/>
    </source>
</evidence>
<feature type="domain" description="DUF3817" evidence="8">
    <location>
        <begin position="5"/>
        <end position="92"/>
    </location>
</feature>
<sequence length="114" mass="12709">MTITRLFKGFALAEAISWGLLLIGMFFKWILKTTEMGVQIAGPIHGVMFIGYVLCALKLWQEKSWPGKTIGLALLSAVIPFMTIWFEKRAERAGELDTPAGPRRHGLTPPPPTR</sequence>
<evidence type="ECO:0000256" key="6">
    <source>
        <dbReference type="SAM" id="MobiDB-lite"/>
    </source>
</evidence>
<dbReference type="NCBIfam" id="TIGR03954">
    <property type="entry name" value="integ_memb_HG"/>
    <property type="match status" value="1"/>
</dbReference>
<dbReference type="EMBL" id="BAAANV010000035">
    <property type="protein sequence ID" value="GAA1542459.1"/>
    <property type="molecule type" value="Genomic_DNA"/>
</dbReference>
<keyword evidence="10" id="KW-1185">Reference proteome</keyword>
<protein>
    <recommendedName>
        <fullName evidence="8">DUF3817 domain-containing protein</fullName>
    </recommendedName>
</protein>
<keyword evidence="4 7" id="KW-1133">Transmembrane helix</keyword>
<gene>
    <name evidence="9" type="ORF">GCM10009762_14890</name>
</gene>
<evidence type="ECO:0000256" key="4">
    <source>
        <dbReference type="ARBA" id="ARBA00022989"/>
    </source>
</evidence>
<dbReference type="RefSeq" id="WP_346030183.1">
    <property type="nucleotide sequence ID" value="NZ_BAAANV010000035.1"/>
</dbReference>
<evidence type="ECO:0000256" key="5">
    <source>
        <dbReference type="ARBA" id="ARBA00023136"/>
    </source>
</evidence>
<dbReference type="PANTHER" id="PTHR40077">
    <property type="entry name" value="MEMBRANE PROTEIN-RELATED"/>
    <property type="match status" value="1"/>
</dbReference>
<keyword evidence="5 7" id="KW-0472">Membrane</keyword>
<evidence type="ECO:0000313" key="10">
    <source>
        <dbReference type="Proteomes" id="UP001501288"/>
    </source>
</evidence>
<proteinExistence type="predicted"/>
<evidence type="ECO:0000313" key="9">
    <source>
        <dbReference type="EMBL" id="GAA1542459.1"/>
    </source>
</evidence>
<evidence type="ECO:0000256" key="2">
    <source>
        <dbReference type="ARBA" id="ARBA00022475"/>
    </source>
</evidence>
<dbReference type="InterPro" id="IPR023845">
    <property type="entry name" value="DUF3817_TM"/>
</dbReference>
<evidence type="ECO:0000256" key="3">
    <source>
        <dbReference type="ARBA" id="ARBA00022692"/>
    </source>
</evidence>
<name>A0ABN2BN19_9MICO</name>
<evidence type="ECO:0000256" key="7">
    <source>
        <dbReference type="SAM" id="Phobius"/>
    </source>
</evidence>
<feature type="transmembrane region" description="Helical" evidence="7">
    <location>
        <begin position="12"/>
        <end position="31"/>
    </location>
</feature>
<keyword evidence="2" id="KW-1003">Cell membrane</keyword>
<feature type="region of interest" description="Disordered" evidence="6">
    <location>
        <begin position="95"/>
        <end position="114"/>
    </location>
</feature>
<accession>A0ABN2BN19</accession>
<keyword evidence="3 7" id="KW-0812">Transmembrane</keyword>
<feature type="transmembrane region" description="Helical" evidence="7">
    <location>
        <begin position="69"/>
        <end position="86"/>
    </location>
</feature>
<dbReference type="PANTHER" id="PTHR40077:SF1">
    <property type="entry name" value="MEMBRANE PROTEIN"/>
    <property type="match status" value="1"/>
</dbReference>
<comment type="subcellular location">
    <subcellularLocation>
        <location evidence="1">Cell membrane</location>
        <topology evidence="1">Multi-pass membrane protein</topology>
    </subcellularLocation>
</comment>
<comment type="caution">
    <text evidence="9">The sequence shown here is derived from an EMBL/GenBank/DDBJ whole genome shotgun (WGS) entry which is preliminary data.</text>
</comment>
<dbReference type="Pfam" id="PF12823">
    <property type="entry name" value="DUF3817"/>
    <property type="match status" value="1"/>
</dbReference>
<organism evidence="9 10">
    <name type="scientific">Dermacoccus barathri</name>
    <dbReference type="NCBI Taxonomy" id="322601"/>
    <lineage>
        <taxon>Bacteria</taxon>
        <taxon>Bacillati</taxon>
        <taxon>Actinomycetota</taxon>
        <taxon>Actinomycetes</taxon>
        <taxon>Micrococcales</taxon>
        <taxon>Dermacoccaceae</taxon>
        <taxon>Dermacoccus</taxon>
    </lineage>
</organism>
<dbReference type="Proteomes" id="UP001501288">
    <property type="component" value="Unassembled WGS sequence"/>
</dbReference>
<reference evidence="9 10" key="1">
    <citation type="journal article" date="2019" name="Int. J. Syst. Evol. Microbiol.">
        <title>The Global Catalogue of Microorganisms (GCM) 10K type strain sequencing project: providing services to taxonomists for standard genome sequencing and annotation.</title>
        <authorList>
            <consortium name="The Broad Institute Genomics Platform"/>
            <consortium name="The Broad Institute Genome Sequencing Center for Infectious Disease"/>
            <person name="Wu L."/>
            <person name="Ma J."/>
        </authorList>
    </citation>
    <scope>NUCLEOTIDE SEQUENCE [LARGE SCALE GENOMIC DNA]</scope>
    <source>
        <strain evidence="9 10">JCM 14588</strain>
    </source>
</reference>
<evidence type="ECO:0000256" key="1">
    <source>
        <dbReference type="ARBA" id="ARBA00004651"/>
    </source>
</evidence>